<accession>A0ACC2Q1D2</accession>
<name>A0ACC2Q1D2_9NEOP</name>
<organism evidence="1 2">
    <name type="scientific">Mythimna loreyi</name>
    <dbReference type="NCBI Taxonomy" id="667449"/>
    <lineage>
        <taxon>Eukaryota</taxon>
        <taxon>Metazoa</taxon>
        <taxon>Ecdysozoa</taxon>
        <taxon>Arthropoda</taxon>
        <taxon>Hexapoda</taxon>
        <taxon>Insecta</taxon>
        <taxon>Pterygota</taxon>
        <taxon>Neoptera</taxon>
        <taxon>Endopterygota</taxon>
        <taxon>Lepidoptera</taxon>
        <taxon>Glossata</taxon>
        <taxon>Ditrysia</taxon>
        <taxon>Noctuoidea</taxon>
        <taxon>Noctuidae</taxon>
        <taxon>Noctuinae</taxon>
        <taxon>Hadenini</taxon>
        <taxon>Mythimna</taxon>
    </lineage>
</organism>
<keyword evidence="2" id="KW-1185">Reference proteome</keyword>
<gene>
    <name evidence="1" type="ORF">PYW08_012840</name>
</gene>
<dbReference type="Proteomes" id="UP001231649">
    <property type="component" value="Chromosome 31"/>
</dbReference>
<evidence type="ECO:0000313" key="1">
    <source>
        <dbReference type="EMBL" id="KAJ8705794.1"/>
    </source>
</evidence>
<dbReference type="EMBL" id="CM056807">
    <property type="protein sequence ID" value="KAJ8705794.1"/>
    <property type="molecule type" value="Genomic_DNA"/>
</dbReference>
<evidence type="ECO:0000313" key="2">
    <source>
        <dbReference type="Proteomes" id="UP001231649"/>
    </source>
</evidence>
<proteinExistence type="predicted"/>
<protein>
    <submittedName>
        <fullName evidence="1">Uncharacterized protein</fullName>
    </submittedName>
</protein>
<comment type="caution">
    <text evidence="1">The sequence shown here is derived from an EMBL/GenBank/DDBJ whole genome shotgun (WGS) entry which is preliminary data.</text>
</comment>
<sequence>MGFKEVFLIACVVGAVSAQTYRVCVSSAQNSPTCSSLSRDDSQVVCSTVESRIDCALRLATGQADIGYFSEEETLLLAQTQPNDNLVIASVRDVTKLDPNAFETVSVVPSNHTNGLEGLRGGVYCHPGFDRADQRWSPRVLRNLEELAARTDRCPNVNINGKTAEEVEVETLNGFFSAACRPGIWSNNATVDALLKSRYPSLCERCGPNSGCSGYTINMGTQIAGVNNNNRHIQALECLRTNVNASSAVAYVAWQHVREYFTIRNPQDAPNFSLLCPNGTLVPLTNDVLNNGVSPCAFIRQPWGTLVASTGNAQTLLNSLRTWWPSGSNPNDNTWQSTLFSVLVGGANARVVYQDAPISVLNYTSPIRTISPAEATTSCLPARRWCTVSTLEQNKCNWIRAAAHTLGIQPTISCLQRNTVLDCLSDTKDDQTDFISIPSNYGYLARQHFQLTPVKLVQNAQADASRIAAFVKESAVQTSNITRFENLRDKIACFPEYGGLAYVSFVRAGQERGILSSTDCDYAQIVGEFFGGACAPGAIDASHALSDSNFNASVLCSACRPTVPIVGNENASTCTYDYNTNLYFGNNGTLACLSNPSSDVAFLNTRNISAHLSALNLNASNFRALCRNNSLAANTGINIDDGCLLAYVVDAEVVTRRNDPLYHALNTLFDSLDFYFGYTAATGNQLINLEIFSPLNGAKDLLFKDSTIGLTEPTTASTHEPARNYMELIRHLQACTGTNPPVPGFANRNVFSHSIVILIIMAFMTKFVVY</sequence>
<reference evidence="1" key="1">
    <citation type="submission" date="2023-03" db="EMBL/GenBank/DDBJ databases">
        <title>Chromosome-level genomes of two armyworms, Mythimna separata and Mythimna loreyi, provide insights into the biosynthesis and reception of sex pheromones.</title>
        <authorList>
            <person name="Zhao H."/>
        </authorList>
    </citation>
    <scope>NUCLEOTIDE SEQUENCE</scope>
    <source>
        <strain evidence="1">BeijingLab</strain>
    </source>
</reference>